<dbReference type="Gene3D" id="1.20.1250.20">
    <property type="entry name" value="MFS general substrate transporter like domains"/>
    <property type="match status" value="1"/>
</dbReference>
<dbReference type="SUPFAM" id="SSF103473">
    <property type="entry name" value="MFS general substrate transporter"/>
    <property type="match status" value="1"/>
</dbReference>
<dbReference type="Pfam" id="PF07690">
    <property type="entry name" value="MFS_1"/>
    <property type="match status" value="1"/>
</dbReference>
<evidence type="ECO:0000259" key="8">
    <source>
        <dbReference type="PROSITE" id="PS50850"/>
    </source>
</evidence>
<evidence type="ECO:0000256" key="2">
    <source>
        <dbReference type="ARBA" id="ARBA00022448"/>
    </source>
</evidence>
<feature type="transmembrane region" description="Helical" evidence="7">
    <location>
        <begin position="7"/>
        <end position="29"/>
    </location>
</feature>
<proteinExistence type="predicted"/>
<evidence type="ECO:0000256" key="1">
    <source>
        <dbReference type="ARBA" id="ARBA00004651"/>
    </source>
</evidence>
<dbReference type="InterPro" id="IPR036259">
    <property type="entry name" value="MFS_trans_sf"/>
</dbReference>
<comment type="caution">
    <text evidence="9">The sequence shown here is derived from an EMBL/GenBank/DDBJ whole genome shotgun (WGS) entry which is preliminary data.</text>
</comment>
<feature type="transmembrane region" description="Helical" evidence="7">
    <location>
        <begin position="337"/>
        <end position="359"/>
    </location>
</feature>
<feature type="transmembrane region" description="Helical" evidence="7">
    <location>
        <begin position="365"/>
        <end position="384"/>
    </location>
</feature>
<feature type="transmembrane region" description="Helical" evidence="7">
    <location>
        <begin position="277"/>
        <end position="294"/>
    </location>
</feature>
<dbReference type="InterPro" id="IPR011701">
    <property type="entry name" value="MFS"/>
</dbReference>
<feature type="transmembrane region" description="Helical" evidence="7">
    <location>
        <begin position="134"/>
        <end position="157"/>
    </location>
</feature>
<dbReference type="OrthoDB" id="9764259at2"/>
<comment type="subcellular location">
    <subcellularLocation>
        <location evidence="1">Cell membrane</location>
        <topology evidence="1">Multi-pass membrane protein</topology>
    </subcellularLocation>
</comment>
<gene>
    <name evidence="9" type="ORF">VQ02_24580</name>
</gene>
<keyword evidence="10" id="KW-1185">Reference proteome</keyword>
<dbReference type="PANTHER" id="PTHR43414">
    <property type="entry name" value="MULTIDRUG RESISTANCE PROTEIN MDTG"/>
    <property type="match status" value="1"/>
</dbReference>
<evidence type="ECO:0000256" key="7">
    <source>
        <dbReference type="SAM" id="Phobius"/>
    </source>
</evidence>
<keyword evidence="6 7" id="KW-0472">Membrane</keyword>
<evidence type="ECO:0000313" key="10">
    <source>
        <dbReference type="Proteomes" id="UP000035955"/>
    </source>
</evidence>
<feature type="transmembrane region" description="Helical" evidence="7">
    <location>
        <begin position="102"/>
        <end position="122"/>
    </location>
</feature>
<keyword evidence="2" id="KW-0813">Transport</keyword>
<name>A0A0J6SEK2_9HYPH</name>
<organism evidence="9 10">
    <name type="scientific">Methylobacterium variabile</name>
    <dbReference type="NCBI Taxonomy" id="298794"/>
    <lineage>
        <taxon>Bacteria</taxon>
        <taxon>Pseudomonadati</taxon>
        <taxon>Pseudomonadota</taxon>
        <taxon>Alphaproteobacteria</taxon>
        <taxon>Hyphomicrobiales</taxon>
        <taxon>Methylobacteriaceae</taxon>
        <taxon>Methylobacterium</taxon>
    </lineage>
</organism>
<dbReference type="PROSITE" id="PS50850">
    <property type="entry name" value="MFS"/>
    <property type="match status" value="1"/>
</dbReference>
<dbReference type="GO" id="GO:0005886">
    <property type="term" value="C:plasma membrane"/>
    <property type="evidence" value="ECO:0007669"/>
    <property type="project" value="UniProtKB-SubCell"/>
</dbReference>
<sequence length="402" mass="41362">MTGTTGVIRLLFAIQLVTMAAMEMSGPFWPLRLKEISASDLAFSVAATGTYLAPMLGIALTGSLWGRLGDRYGHKPMMLRALAGLALTQLGLAVAGDPWTIVLLRFVQGACAGFSAPAQAYGVGLVTPERRGRLFAFLQVSTNVGSLGGAVLGGVILDHAGFFWINAAASGLCVACSFCVVALLPPVSPAPRSPAGVPAPAAAVWRNPVILGLLIAHGCLLASRLLPQMPFSLYVRATFGVENWVIGFCYGLMATGFVASAALWARLFEGRTRQATLGGIALVALACAGVALVAGATHSIAIFAASYCAWGALLGAATPVLTGLISREAAAHRQGHILGVVQSATQASSMAGVALGGLLSQAAGSAAIFPTVAILYLVSCGFLLRLRQAEDRRSPTTWSASP</sequence>
<evidence type="ECO:0000256" key="3">
    <source>
        <dbReference type="ARBA" id="ARBA00022475"/>
    </source>
</evidence>
<dbReference type="RefSeq" id="WP_048446857.1">
    <property type="nucleotide sequence ID" value="NZ_LABY01000182.1"/>
</dbReference>
<feature type="transmembrane region" description="Helical" evidence="7">
    <location>
        <begin position="77"/>
        <end position="96"/>
    </location>
</feature>
<evidence type="ECO:0000313" key="9">
    <source>
        <dbReference type="EMBL" id="KMO32084.1"/>
    </source>
</evidence>
<protein>
    <submittedName>
        <fullName evidence="9">MFS transporter</fullName>
    </submittedName>
</protein>
<keyword evidence="5 7" id="KW-1133">Transmembrane helix</keyword>
<dbReference type="EMBL" id="LABY01000182">
    <property type="protein sequence ID" value="KMO32084.1"/>
    <property type="molecule type" value="Genomic_DNA"/>
</dbReference>
<feature type="transmembrane region" description="Helical" evidence="7">
    <location>
        <begin position="300"/>
        <end position="325"/>
    </location>
</feature>
<dbReference type="Proteomes" id="UP000035955">
    <property type="component" value="Unassembled WGS sequence"/>
</dbReference>
<evidence type="ECO:0000256" key="4">
    <source>
        <dbReference type="ARBA" id="ARBA00022692"/>
    </source>
</evidence>
<dbReference type="PATRIC" id="fig|298794.3.peg.2473"/>
<keyword evidence="4 7" id="KW-0812">Transmembrane</keyword>
<evidence type="ECO:0000256" key="6">
    <source>
        <dbReference type="ARBA" id="ARBA00023136"/>
    </source>
</evidence>
<dbReference type="PANTHER" id="PTHR43414:SF1">
    <property type="entry name" value="PEPTIDE PERMEASE"/>
    <property type="match status" value="1"/>
</dbReference>
<reference evidence="9 10" key="1">
    <citation type="submission" date="2015-03" db="EMBL/GenBank/DDBJ databases">
        <title>Genome sequencing of Methylobacterium variabile DSM 16961.</title>
        <authorList>
            <person name="Chaudhry V."/>
            <person name="Patil P.B."/>
        </authorList>
    </citation>
    <scope>NUCLEOTIDE SEQUENCE [LARGE SCALE GENOMIC DNA]</scope>
    <source>
        <strain evidence="9 10">DSM 16961</strain>
    </source>
</reference>
<feature type="domain" description="Major facilitator superfamily (MFS) profile" evidence="8">
    <location>
        <begin position="1"/>
        <end position="391"/>
    </location>
</feature>
<dbReference type="AlphaFoldDB" id="A0A0J6SEK2"/>
<dbReference type="InterPro" id="IPR020846">
    <property type="entry name" value="MFS_dom"/>
</dbReference>
<feature type="transmembrane region" description="Helical" evidence="7">
    <location>
        <begin position="41"/>
        <end position="65"/>
    </location>
</feature>
<evidence type="ECO:0000256" key="5">
    <source>
        <dbReference type="ARBA" id="ARBA00022989"/>
    </source>
</evidence>
<dbReference type="GO" id="GO:0022857">
    <property type="term" value="F:transmembrane transporter activity"/>
    <property type="evidence" value="ECO:0007669"/>
    <property type="project" value="InterPro"/>
</dbReference>
<feature type="transmembrane region" description="Helical" evidence="7">
    <location>
        <begin position="204"/>
        <end position="224"/>
    </location>
</feature>
<accession>A0A0J6SEK2</accession>
<feature type="transmembrane region" description="Helical" evidence="7">
    <location>
        <begin position="244"/>
        <end position="265"/>
    </location>
</feature>
<feature type="transmembrane region" description="Helical" evidence="7">
    <location>
        <begin position="163"/>
        <end position="184"/>
    </location>
</feature>
<keyword evidence="3" id="KW-1003">Cell membrane</keyword>